<name>A0A2U1P873_ARTAN</name>
<feature type="region of interest" description="Disordered" evidence="1">
    <location>
        <begin position="268"/>
        <end position="343"/>
    </location>
</feature>
<dbReference type="Proteomes" id="UP000245207">
    <property type="component" value="Unassembled WGS sequence"/>
</dbReference>
<protein>
    <recommendedName>
        <fullName evidence="4">Zinc knuckle CX2CX4HX4C</fullName>
    </recommendedName>
</protein>
<evidence type="ECO:0000313" key="2">
    <source>
        <dbReference type="EMBL" id="PWA81948.1"/>
    </source>
</evidence>
<evidence type="ECO:0000256" key="1">
    <source>
        <dbReference type="SAM" id="MobiDB-lite"/>
    </source>
</evidence>
<accession>A0A2U1P873</accession>
<organism evidence="2 3">
    <name type="scientific">Artemisia annua</name>
    <name type="common">Sweet wormwood</name>
    <dbReference type="NCBI Taxonomy" id="35608"/>
    <lineage>
        <taxon>Eukaryota</taxon>
        <taxon>Viridiplantae</taxon>
        <taxon>Streptophyta</taxon>
        <taxon>Embryophyta</taxon>
        <taxon>Tracheophyta</taxon>
        <taxon>Spermatophyta</taxon>
        <taxon>Magnoliopsida</taxon>
        <taxon>eudicotyledons</taxon>
        <taxon>Gunneridae</taxon>
        <taxon>Pentapetalae</taxon>
        <taxon>asterids</taxon>
        <taxon>campanulids</taxon>
        <taxon>Asterales</taxon>
        <taxon>Asteraceae</taxon>
        <taxon>Asteroideae</taxon>
        <taxon>Anthemideae</taxon>
        <taxon>Artemisiinae</taxon>
        <taxon>Artemisia</taxon>
    </lineage>
</organism>
<feature type="region of interest" description="Disordered" evidence="1">
    <location>
        <begin position="1"/>
        <end position="50"/>
    </location>
</feature>
<reference evidence="2 3" key="1">
    <citation type="journal article" date="2018" name="Mol. Plant">
        <title>The genome of Artemisia annua provides insight into the evolution of Asteraceae family and artemisinin biosynthesis.</title>
        <authorList>
            <person name="Shen Q."/>
            <person name="Zhang L."/>
            <person name="Liao Z."/>
            <person name="Wang S."/>
            <person name="Yan T."/>
            <person name="Shi P."/>
            <person name="Liu M."/>
            <person name="Fu X."/>
            <person name="Pan Q."/>
            <person name="Wang Y."/>
            <person name="Lv Z."/>
            <person name="Lu X."/>
            <person name="Zhang F."/>
            <person name="Jiang W."/>
            <person name="Ma Y."/>
            <person name="Chen M."/>
            <person name="Hao X."/>
            <person name="Li L."/>
            <person name="Tang Y."/>
            <person name="Lv G."/>
            <person name="Zhou Y."/>
            <person name="Sun X."/>
            <person name="Brodelius P.E."/>
            <person name="Rose J.K.C."/>
            <person name="Tang K."/>
        </authorList>
    </citation>
    <scope>NUCLEOTIDE SEQUENCE [LARGE SCALE GENOMIC DNA]</scope>
    <source>
        <strain evidence="3">cv. Huhao1</strain>
        <tissue evidence="2">Leaf</tissue>
    </source>
</reference>
<gene>
    <name evidence="2" type="ORF">CTI12_AA183530</name>
</gene>
<comment type="caution">
    <text evidence="2">The sequence shown here is derived from an EMBL/GenBank/DDBJ whole genome shotgun (WGS) entry which is preliminary data.</text>
</comment>
<keyword evidence="3" id="KW-1185">Reference proteome</keyword>
<dbReference type="EMBL" id="PKPP01001529">
    <property type="protein sequence ID" value="PWA81948.1"/>
    <property type="molecule type" value="Genomic_DNA"/>
</dbReference>
<evidence type="ECO:0000313" key="3">
    <source>
        <dbReference type="Proteomes" id="UP000245207"/>
    </source>
</evidence>
<evidence type="ECO:0008006" key="4">
    <source>
        <dbReference type="Google" id="ProtNLM"/>
    </source>
</evidence>
<feature type="compositionally biased region" description="Basic residues" evidence="1">
    <location>
        <begin position="8"/>
        <end position="18"/>
    </location>
</feature>
<sequence>MKTSSNKRGSKRNIRRPKRYEDTVVTGKEGVKNKSIRNDDGEDDAIGSKEADAGVINDGTWVVDDEGDAGRDVNEEVMCSNQKDANEIRGASSDKNVTHNEDSGVSCDKNVFANENMSTVYTNSAKNNMPVEKPEMPENSGQRSYASMVKNDVNNVNKNLIFIAPKLSEEAKVCQFGSGRTDYARVLVELNARKVIKESIRIEYADQNTTIKGTKDVTVVYDWKPELCTYCNVFGHCNGKCNKRPRSEEEIKAGIEAEKVAKQVTEEKKQQWQHQYKNGGYRNGVNRQEYRKKAGPINVEKKANDKDQNIRKDDNTMQGNKGKTNSTDLRSKEKDNNAAKSSNGNRFEALNTIVVEDDAELRILQGRTIVDSFLNKRVKPSDIATEMWTDDMHKYFNDQWEVDRLKEKDDMNGNKEEVYENENGIPQTLTTNIVNGMSKDILN</sequence>
<feature type="compositionally biased region" description="Basic and acidic residues" evidence="1">
    <location>
        <begin position="299"/>
        <end position="315"/>
    </location>
</feature>
<proteinExistence type="predicted"/>
<feature type="compositionally biased region" description="Polar residues" evidence="1">
    <location>
        <begin position="316"/>
        <end position="328"/>
    </location>
</feature>
<dbReference type="AlphaFoldDB" id="A0A2U1P873"/>
<feature type="compositionally biased region" description="Basic and acidic residues" evidence="1">
    <location>
        <begin position="29"/>
        <end position="39"/>
    </location>
</feature>